<feature type="region of interest" description="Disordered" evidence="1">
    <location>
        <begin position="24"/>
        <end position="62"/>
    </location>
</feature>
<reference evidence="2 3" key="1">
    <citation type="journal article" date="2016" name="Mol. Biol. Evol.">
        <title>Comparative Genomics of Early-Diverging Mushroom-Forming Fungi Provides Insights into the Origins of Lignocellulose Decay Capabilities.</title>
        <authorList>
            <person name="Nagy L.G."/>
            <person name="Riley R."/>
            <person name="Tritt A."/>
            <person name="Adam C."/>
            <person name="Daum C."/>
            <person name="Floudas D."/>
            <person name="Sun H."/>
            <person name="Yadav J.S."/>
            <person name="Pangilinan J."/>
            <person name="Larsson K.H."/>
            <person name="Matsuura K."/>
            <person name="Barry K."/>
            <person name="Labutti K."/>
            <person name="Kuo R."/>
            <person name="Ohm R.A."/>
            <person name="Bhattacharya S.S."/>
            <person name="Shirouzu T."/>
            <person name="Yoshinaga Y."/>
            <person name="Martin F.M."/>
            <person name="Grigoriev I.V."/>
            <person name="Hibbett D.S."/>
        </authorList>
    </citation>
    <scope>NUCLEOTIDE SEQUENCE [LARGE SCALE GENOMIC DNA]</scope>
    <source>
        <strain evidence="2 3">CBS 109695</strain>
    </source>
</reference>
<evidence type="ECO:0000313" key="2">
    <source>
        <dbReference type="EMBL" id="KZP22707.1"/>
    </source>
</evidence>
<sequence>MLEEPQAEMGVGTSRVLAAEETGPDPIEATQGGIDGDCGQRSSTGVGGGSTARTPGPRVDVGAADIHRERVTGADARAVVARDEGRVVGALGRQVVPAARVIFRPLVPVGAALLVAVDGAAGAACIVYAGSRSLGGWVRTKRVHVAYSWACRTQSGATLGVEVGSVMRMNKDVELVYMLCVRASLPLLRLLLGSIRNVILSGSEEGFEFVSRVERLYGSVLFKYVVYAQGGGRSHEVQLPVEELLRGGALLRRERAPREVAPGPSEAKAVASRGAAPQIVAVVGLAVGAANFQSNDNK</sequence>
<keyword evidence="3" id="KW-1185">Reference proteome</keyword>
<organism evidence="2 3">
    <name type="scientific">Athelia psychrophila</name>
    <dbReference type="NCBI Taxonomy" id="1759441"/>
    <lineage>
        <taxon>Eukaryota</taxon>
        <taxon>Fungi</taxon>
        <taxon>Dikarya</taxon>
        <taxon>Basidiomycota</taxon>
        <taxon>Agaricomycotina</taxon>
        <taxon>Agaricomycetes</taxon>
        <taxon>Agaricomycetidae</taxon>
        <taxon>Atheliales</taxon>
        <taxon>Atheliaceae</taxon>
        <taxon>Athelia</taxon>
    </lineage>
</organism>
<evidence type="ECO:0000313" key="3">
    <source>
        <dbReference type="Proteomes" id="UP000076532"/>
    </source>
</evidence>
<protein>
    <submittedName>
        <fullName evidence="2">Uncharacterized protein</fullName>
    </submittedName>
</protein>
<name>A0A166L952_9AGAM</name>
<gene>
    <name evidence="2" type="ORF">FIBSPDRAFT_890070</name>
</gene>
<dbReference type="EMBL" id="KV417537">
    <property type="protein sequence ID" value="KZP22707.1"/>
    <property type="molecule type" value="Genomic_DNA"/>
</dbReference>
<dbReference type="AlphaFoldDB" id="A0A166L952"/>
<evidence type="ECO:0000256" key="1">
    <source>
        <dbReference type="SAM" id="MobiDB-lite"/>
    </source>
</evidence>
<proteinExistence type="predicted"/>
<dbReference type="Proteomes" id="UP000076532">
    <property type="component" value="Unassembled WGS sequence"/>
</dbReference>
<accession>A0A166L952</accession>